<feature type="transmembrane region" description="Helical" evidence="1">
    <location>
        <begin position="66"/>
        <end position="83"/>
    </location>
</feature>
<protein>
    <submittedName>
        <fullName evidence="2">NnrS family protein</fullName>
    </submittedName>
</protein>
<reference evidence="2 3" key="1">
    <citation type="submission" date="2019-03" db="EMBL/GenBank/DDBJ databases">
        <title>The genome sequence of Nitrosococcus wardiae strain D1FHST reveals the archetypal metabolic capacity of ammonia-oxidizing Gammaproteobacteria.</title>
        <authorList>
            <person name="Wang L."/>
            <person name="Lim C.K."/>
            <person name="Hanson T.E."/>
            <person name="Dang H."/>
            <person name="Klotz M.G."/>
        </authorList>
    </citation>
    <scope>NUCLEOTIDE SEQUENCE [LARGE SCALE GENOMIC DNA]</scope>
    <source>
        <strain evidence="2 3">D1FHS</strain>
    </source>
</reference>
<keyword evidence="3" id="KW-1185">Reference proteome</keyword>
<feature type="transmembrane region" description="Helical" evidence="1">
    <location>
        <begin position="95"/>
        <end position="114"/>
    </location>
</feature>
<dbReference type="InterPro" id="IPR010266">
    <property type="entry name" value="NnrS"/>
</dbReference>
<accession>A0A4P7C387</accession>
<feature type="transmembrane region" description="Helical" evidence="1">
    <location>
        <begin position="217"/>
        <end position="234"/>
    </location>
</feature>
<feature type="transmembrane region" description="Helical" evidence="1">
    <location>
        <begin position="272"/>
        <end position="292"/>
    </location>
</feature>
<name>A0A4P7C387_9GAMM</name>
<feature type="transmembrane region" description="Helical" evidence="1">
    <location>
        <begin position="362"/>
        <end position="384"/>
    </location>
</feature>
<feature type="transmembrane region" description="Helical" evidence="1">
    <location>
        <begin position="338"/>
        <end position="356"/>
    </location>
</feature>
<evidence type="ECO:0000313" key="3">
    <source>
        <dbReference type="Proteomes" id="UP000294325"/>
    </source>
</evidence>
<dbReference type="KEGG" id="nwr:E3U44_12570"/>
<dbReference type="Proteomes" id="UP000294325">
    <property type="component" value="Chromosome"/>
</dbReference>
<dbReference type="OrthoDB" id="9770040at2"/>
<organism evidence="2 3">
    <name type="scientific">Nitrosococcus wardiae</name>
    <dbReference type="NCBI Taxonomy" id="1814290"/>
    <lineage>
        <taxon>Bacteria</taxon>
        <taxon>Pseudomonadati</taxon>
        <taxon>Pseudomonadota</taxon>
        <taxon>Gammaproteobacteria</taxon>
        <taxon>Chromatiales</taxon>
        <taxon>Chromatiaceae</taxon>
        <taxon>Nitrosococcus</taxon>
    </lineage>
</organism>
<proteinExistence type="predicted"/>
<evidence type="ECO:0000313" key="2">
    <source>
        <dbReference type="EMBL" id="QBQ55252.1"/>
    </source>
</evidence>
<keyword evidence="1" id="KW-1133">Transmembrane helix</keyword>
<gene>
    <name evidence="2" type="ORF">E3U44_12570</name>
</gene>
<keyword evidence="1" id="KW-0472">Membrane</keyword>
<feature type="transmembrane region" description="Helical" evidence="1">
    <location>
        <begin position="186"/>
        <end position="205"/>
    </location>
</feature>
<feature type="transmembrane region" description="Helical" evidence="1">
    <location>
        <begin position="304"/>
        <end position="326"/>
    </location>
</feature>
<feature type="transmembrane region" description="Helical" evidence="1">
    <location>
        <begin position="120"/>
        <end position="138"/>
    </location>
</feature>
<evidence type="ECO:0000256" key="1">
    <source>
        <dbReference type="SAM" id="Phobius"/>
    </source>
</evidence>
<feature type="transmembrane region" description="Helical" evidence="1">
    <location>
        <begin position="27"/>
        <end position="46"/>
    </location>
</feature>
<keyword evidence="1" id="KW-0812">Transmembrane</keyword>
<feature type="transmembrane region" description="Helical" evidence="1">
    <location>
        <begin position="150"/>
        <end position="174"/>
    </location>
</feature>
<dbReference type="RefSeq" id="WP_134358517.1">
    <property type="nucleotide sequence ID" value="NZ_CP038033.1"/>
</dbReference>
<dbReference type="Pfam" id="PF05940">
    <property type="entry name" value="NnrS"/>
    <property type="match status" value="1"/>
</dbReference>
<sequence length="400" mass="43396">MSSSTPMTNIVFRRPRWSFLGTGFRPFFWLGALMSSIWMLLWLLLLEGQWHLNGYFPLPYWHAHEMLFGFVSAIIAGFLLTAVQNWTGHPTATGPSLLLLVLLWLVGRAAMLLGNTLPPLAVITMDMAFIPCLMFFIARPIIAAGNTRSIPLIGILGILASCNLLVHLGGAGYFPSALAPALQATVNVITLLMVIIGGRVIPFFTRNALPQTHIRQFSWLDRLAIGSVAVLLIIEALTGIGALTGVIALAAGGLNLARLLGWGGHKTLSRPLLWVLHLGYLWICAGLIAKGLDAYLPGNYRSIVIHLLTVGAMGTLILGMMSRVALGHTGRRLELPPGMTWAYLLLTLGAIVRIGGPLLLPAHIMAVLLLSGGLWIAAFGLFLFRYTAILWRPRVDGRPG</sequence>
<dbReference type="AlphaFoldDB" id="A0A4P7C387"/>
<dbReference type="EMBL" id="CP038033">
    <property type="protein sequence ID" value="QBQ55252.1"/>
    <property type="molecule type" value="Genomic_DNA"/>
</dbReference>